<evidence type="ECO:0000256" key="8">
    <source>
        <dbReference type="ARBA" id="ARBA00030592"/>
    </source>
</evidence>
<dbReference type="SUPFAM" id="SSF53244">
    <property type="entry name" value="MurD-like peptide ligases, peptide-binding domain"/>
    <property type="match status" value="1"/>
</dbReference>
<keyword evidence="6 10" id="KW-0067">ATP-binding</keyword>
<evidence type="ECO:0000256" key="4">
    <source>
        <dbReference type="ARBA" id="ARBA00022723"/>
    </source>
</evidence>
<feature type="domain" description="Mur ligase central" evidence="12">
    <location>
        <begin position="45"/>
        <end position="269"/>
    </location>
</feature>
<comment type="similarity">
    <text evidence="1 10">Belongs to the folylpolyglutamate synthase family.</text>
</comment>
<dbReference type="InterPro" id="IPR013221">
    <property type="entry name" value="Mur_ligase_cen"/>
</dbReference>
<dbReference type="NCBIfam" id="TIGR01499">
    <property type="entry name" value="folC"/>
    <property type="match status" value="1"/>
</dbReference>
<evidence type="ECO:0000256" key="5">
    <source>
        <dbReference type="ARBA" id="ARBA00022741"/>
    </source>
</evidence>
<dbReference type="PIRSF" id="PIRSF001563">
    <property type="entry name" value="Folylpolyglu_synth"/>
    <property type="match status" value="1"/>
</dbReference>
<evidence type="ECO:0000259" key="12">
    <source>
        <dbReference type="Pfam" id="PF08245"/>
    </source>
</evidence>
<accession>A0ABW3PN67</accession>
<feature type="domain" description="Mur ligase C-terminal" evidence="11">
    <location>
        <begin position="300"/>
        <end position="423"/>
    </location>
</feature>
<organism evidence="13 14">
    <name type="scientific">Lentilactobacillus raoultii</name>
    <dbReference type="NCBI Taxonomy" id="1987503"/>
    <lineage>
        <taxon>Bacteria</taxon>
        <taxon>Bacillati</taxon>
        <taxon>Bacillota</taxon>
        <taxon>Bacilli</taxon>
        <taxon>Lactobacillales</taxon>
        <taxon>Lactobacillaceae</taxon>
        <taxon>Lentilactobacillus</taxon>
    </lineage>
</organism>
<dbReference type="SUPFAM" id="SSF53623">
    <property type="entry name" value="MurD-like peptide ligases, catalytic domain"/>
    <property type="match status" value="1"/>
</dbReference>
<evidence type="ECO:0000256" key="2">
    <source>
        <dbReference type="ARBA" id="ARBA00013025"/>
    </source>
</evidence>
<keyword evidence="3 10" id="KW-0436">Ligase</keyword>
<dbReference type="InterPro" id="IPR036565">
    <property type="entry name" value="Mur-like_cat_sf"/>
</dbReference>
<evidence type="ECO:0000256" key="3">
    <source>
        <dbReference type="ARBA" id="ARBA00022598"/>
    </source>
</evidence>
<gene>
    <name evidence="13" type="ORF">ACFQ22_04070</name>
</gene>
<evidence type="ECO:0000256" key="7">
    <source>
        <dbReference type="ARBA" id="ARBA00022842"/>
    </source>
</evidence>
<dbReference type="Gene3D" id="3.40.1190.10">
    <property type="entry name" value="Mur-like, catalytic domain"/>
    <property type="match status" value="1"/>
</dbReference>
<keyword evidence="5 10" id="KW-0547">Nucleotide-binding</keyword>
<dbReference type="PANTHER" id="PTHR11136">
    <property type="entry name" value="FOLYLPOLYGLUTAMATE SYNTHASE-RELATED"/>
    <property type="match status" value="1"/>
</dbReference>
<dbReference type="Pfam" id="PF02875">
    <property type="entry name" value="Mur_ligase_C"/>
    <property type="match status" value="1"/>
</dbReference>
<name>A0ABW3PN67_9LACO</name>
<comment type="catalytic activity">
    <reaction evidence="9">
        <text>(6S)-5,6,7,8-tetrahydrofolyl-(gamma-L-Glu)(n) + L-glutamate + ATP = (6S)-5,6,7,8-tetrahydrofolyl-(gamma-L-Glu)(n+1) + ADP + phosphate + H(+)</text>
        <dbReference type="Rhea" id="RHEA:10580"/>
        <dbReference type="Rhea" id="RHEA-COMP:14738"/>
        <dbReference type="Rhea" id="RHEA-COMP:14740"/>
        <dbReference type="ChEBI" id="CHEBI:15378"/>
        <dbReference type="ChEBI" id="CHEBI:29985"/>
        <dbReference type="ChEBI" id="CHEBI:30616"/>
        <dbReference type="ChEBI" id="CHEBI:43474"/>
        <dbReference type="ChEBI" id="CHEBI:141005"/>
        <dbReference type="ChEBI" id="CHEBI:456216"/>
        <dbReference type="EC" id="6.3.2.17"/>
    </reaction>
</comment>
<dbReference type="Proteomes" id="UP001597156">
    <property type="component" value="Unassembled WGS sequence"/>
</dbReference>
<protein>
    <recommendedName>
        <fullName evidence="2">tetrahydrofolate synthase</fullName>
        <ecNumber evidence="2">6.3.2.17</ecNumber>
    </recommendedName>
    <alternativeName>
        <fullName evidence="8">Tetrahydrofolylpolyglutamate synthase</fullName>
    </alternativeName>
</protein>
<evidence type="ECO:0000256" key="1">
    <source>
        <dbReference type="ARBA" id="ARBA00008276"/>
    </source>
</evidence>
<dbReference type="GO" id="GO:0016874">
    <property type="term" value="F:ligase activity"/>
    <property type="evidence" value="ECO:0007669"/>
    <property type="project" value="UniProtKB-KW"/>
</dbReference>
<dbReference type="EMBL" id="JBHTLH010000010">
    <property type="protein sequence ID" value="MFD1124536.1"/>
    <property type="molecule type" value="Genomic_DNA"/>
</dbReference>
<dbReference type="Gene3D" id="3.90.190.20">
    <property type="entry name" value="Mur ligase, C-terminal domain"/>
    <property type="match status" value="1"/>
</dbReference>
<sequence length="442" mass="49625">MIKNSETKISEFPSFLYDQGDRISLLKEILKVLGNPDKQFKIIHVCGTNGKGSTATMIASILRSLGERVGLFTSPYIGTILNGIQVDFKDISQDEFDAQLTLIEQTLTRQQFRNNQVSEFEAQFLAAMLYFANQKVTYVVLECGLGGELDATNAVFTTMYSIFTKIGLDHVGILGRNLTEIATTKSKIIRPHNTTIVAPNQPTPAFNVLQSEAHLKQATFLTTKHVRLNANRKKNVIQINYKLPNLNKSDHFNFNLVGVYQLENLATVLTWFFDFITKVANQKSPDQILNQALSTLTIPGRFETVQQKPQIILDGAHNPDGIQAFTKTVNQLYSETPKIIVNGFLKDKSYEAAVKHLISLKNTSFIITEPVNQKRELSPDKLSDVYFRLTGKHYPNFLSPIDALNAAIERAGSNTIIFIVGSFYLLNPIRTYLLTRSEPVEN</sequence>
<keyword evidence="14" id="KW-1185">Reference proteome</keyword>
<comment type="caution">
    <text evidence="13">The sequence shown here is derived from an EMBL/GenBank/DDBJ whole genome shotgun (WGS) entry which is preliminary data.</text>
</comment>
<evidence type="ECO:0000259" key="11">
    <source>
        <dbReference type="Pfam" id="PF02875"/>
    </source>
</evidence>
<dbReference type="Pfam" id="PF08245">
    <property type="entry name" value="Mur_ligase_M"/>
    <property type="match status" value="1"/>
</dbReference>
<keyword evidence="7" id="KW-0460">Magnesium</keyword>
<evidence type="ECO:0000313" key="14">
    <source>
        <dbReference type="Proteomes" id="UP001597156"/>
    </source>
</evidence>
<dbReference type="RefSeq" id="WP_121979512.1">
    <property type="nucleotide sequence ID" value="NZ_JBHTLH010000010.1"/>
</dbReference>
<dbReference type="InterPro" id="IPR036615">
    <property type="entry name" value="Mur_ligase_C_dom_sf"/>
</dbReference>
<evidence type="ECO:0000256" key="10">
    <source>
        <dbReference type="PIRNR" id="PIRNR001563"/>
    </source>
</evidence>
<dbReference type="PANTHER" id="PTHR11136:SF0">
    <property type="entry name" value="DIHYDROFOLATE SYNTHETASE-RELATED"/>
    <property type="match status" value="1"/>
</dbReference>
<proteinExistence type="inferred from homology"/>
<evidence type="ECO:0000256" key="9">
    <source>
        <dbReference type="ARBA" id="ARBA00047493"/>
    </source>
</evidence>
<dbReference type="EC" id="6.3.2.17" evidence="2"/>
<reference evidence="14" key="1">
    <citation type="journal article" date="2019" name="Int. J. Syst. Evol. Microbiol.">
        <title>The Global Catalogue of Microorganisms (GCM) 10K type strain sequencing project: providing services to taxonomists for standard genome sequencing and annotation.</title>
        <authorList>
            <consortium name="The Broad Institute Genomics Platform"/>
            <consortium name="The Broad Institute Genome Sequencing Center for Infectious Disease"/>
            <person name="Wu L."/>
            <person name="Ma J."/>
        </authorList>
    </citation>
    <scope>NUCLEOTIDE SEQUENCE [LARGE SCALE GENOMIC DNA]</scope>
    <source>
        <strain evidence="14">CCUG 71848</strain>
    </source>
</reference>
<keyword evidence="4" id="KW-0479">Metal-binding</keyword>
<evidence type="ECO:0000313" key="13">
    <source>
        <dbReference type="EMBL" id="MFD1124536.1"/>
    </source>
</evidence>
<evidence type="ECO:0000256" key="6">
    <source>
        <dbReference type="ARBA" id="ARBA00022840"/>
    </source>
</evidence>
<dbReference type="InterPro" id="IPR004101">
    <property type="entry name" value="Mur_ligase_C"/>
</dbReference>
<dbReference type="InterPro" id="IPR001645">
    <property type="entry name" value="Folylpolyglutamate_synth"/>
</dbReference>